<proteinExistence type="inferred from homology"/>
<evidence type="ECO:0000256" key="1">
    <source>
        <dbReference type="ARBA" id="ARBA00022723"/>
    </source>
</evidence>
<dbReference type="CDD" id="cd09990">
    <property type="entry name" value="Agmatinase-like"/>
    <property type="match status" value="1"/>
</dbReference>
<dbReference type="EMBL" id="MASR01000001">
    <property type="protein sequence ID" value="OFE12441.1"/>
    <property type="molecule type" value="Genomic_DNA"/>
</dbReference>
<keyword evidence="2" id="KW-0378">Hydrolase</keyword>
<reference evidence="6" key="1">
    <citation type="submission" date="2016-07" db="EMBL/GenBank/DDBJ databases">
        <authorList>
            <person name="Florea S."/>
            <person name="Webb J.S."/>
            <person name="Jaromczyk J."/>
            <person name="Schardl C.L."/>
        </authorList>
    </citation>
    <scope>NUCLEOTIDE SEQUENCE [LARGE SCALE GENOMIC DNA]</scope>
    <source>
        <strain evidence="6">KCTC 42131</strain>
    </source>
</reference>
<dbReference type="AlphaFoldDB" id="A0A1E8CIZ2"/>
<evidence type="ECO:0000313" key="5">
    <source>
        <dbReference type="EMBL" id="OFE12441.1"/>
    </source>
</evidence>
<gene>
    <name evidence="5" type="ORF">PHACT_04235</name>
</gene>
<dbReference type="PANTHER" id="PTHR11358:SF26">
    <property type="entry name" value="GUANIDINO ACID HYDROLASE, MITOCHONDRIAL"/>
    <property type="match status" value="1"/>
</dbReference>
<comment type="similarity">
    <text evidence="3">Belongs to the arginase family.</text>
</comment>
<feature type="signal peptide" evidence="4">
    <location>
        <begin position="1"/>
        <end position="26"/>
    </location>
</feature>
<dbReference type="Pfam" id="PF00491">
    <property type="entry name" value="Arginase"/>
    <property type="match status" value="1"/>
</dbReference>
<name>A0A1E8CIZ2_9GAMM</name>
<dbReference type="OrthoDB" id="9789727at2"/>
<evidence type="ECO:0000256" key="2">
    <source>
        <dbReference type="ARBA" id="ARBA00022801"/>
    </source>
</evidence>
<dbReference type="PANTHER" id="PTHR11358">
    <property type="entry name" value="ARGINASE/AGMATINASE"/>
    <property type="match status" value="1"/>
</dbReference>
<dbReference type="GO" id="GO:0008783">
    <property type="term" value="F:agmatinase activity"/>
    <property type="evidence" value="ECO:0007669"/>
    <property type="project" value="TreeGrafter"/>
</dbReference>
<dbReference type="GO" id="GO:0046872">
    <property type="term" value="F:metal ion binding"/>
    <property type="evidence" value="ECO:0007669"/>
    <property type="project" value="UniProtKB-KW"/>
</dbReference>
<dbReference type="GO" id="GO:0033389">
    <property type="term" value="P:putrescine biosynthetic process from arginine, via agmatine"/>
    <property type="evidence" value="ECO:0007669"/>
    <property type="project" value="TreeGrafter"/>
</dbReference>
<comment type="caution">
    <text evidence="5">The sequence shown here is derived from an EMBL/GenBank/DDBJ whole genome shotgun (WGS) entry which is preliminary data.</text>
</comment>
<dbReference type="PROSITE" id="PS51409">
    <property type="entry name" value="ARGINASE_2"/>
    <property type="match status" value="1"/>
</dbReference>
<dbReference type="PRINTS" id="PR00116">
    <property type="entry name" value="ARGINASE"/>
</dbReference>
<dbReference type="SUPFAM" id="SSF52768">
    <property type="entry name" value="Arginase/deacetylase"/>
    <property type="match status" value="1"/>
</dbReference>
<dbReference type="RefSeq" id="WP_070116064.1">
    <property type="nucleotide sequence ID" value="NZ_MASR01000001.1"/>
</dbReference>
<dbReference type="InterPro" id="IPR006035">
    <property type="entry name" value="Ureohydrolase"/>
</dbReference>
<evidence type="ECO:0000256" key="4">
    <source>
        <dbReference type="SAM" id="SignalP"/>
    </source>
</evidence>
<evidence type="ECO:0000313" key="6">
    <source>
        <dbReference type="Proteomes" id="UP000175669"/>
    </source>
</evidence>
<keyword evidence="4" id="KW-0732">Signal</keyword>
<dbReference type="InterPro" id="IPR023696">
    <property type="entry name" value="Ureohydrolase_dom_sf"/>
</dbReference>
<feature type="chain" id="PRO_5009212038" description="Arginase" evidence="4">
    <location>
        <begin position="27"/>
        <end position="465"/>
    </location>
</feature>
<dbReference type="STRING" id="1524254.PHACT_04235"/>
<keyword evidence="1" id="KW-0479">Metal-binding</keyword>
<evidence type="ECO:0000256" key="3">
    <source>
        <dbReference type="PROSITE-ProRule" id="PRU00742"/>
    </source>
</evidence>
<dbReference type="Gene3D" id="3.40.800.10">
    <property type="entry name" value="Ureohydrolase domain"/>
    <property type="match status" value="1"/>
</dbReference>
<dbReference type="Proteomes" id="UP000175669">
    <property type="component" value="Unassembled WGS sequence"/>
</dbReference>
<protein>
    <recommendedName>
        <fullName evidence="7">Arginase</fullName>
    </recommendedName>
</protein>
<sequence length="465" mass="50947">MIHRTGCHLMSALALSVLVSAYSAMALAQARIPADIRAKFELLTEEQVAFLGTEQPMRVIATREKLYQDLERRTPEQVQQYVSDMIDAVEAHAYRPGIDMAEIPLNPEASRFNSFKVVQPEILKERLRDPGPVNVHRYINQWAGIPTFAGAPVAVTPEDLVAGNVEVAIAGIPQSMSSGSRDGRNAPNVLRAMHVAGNLDVYAMVDPGAVLNIVDYGDISVDRMSLERGLDHVYDMVLEIANTGAVPFLIGGDHSLMYPNVKAVQMSDAEQSLTVVHFGANYNAEPTRAHTISDRDAVYRLVSEGVIEGENLIQVGLRGSQANKASFEWLRDNEVRYHTMASVEVNGWQEVMAAVLEEAEDARNPLYISLDVSVLDPTELTAAGRAVPGGLTIREITPLLRRLCAENDVAGLELMDFAPMLDLSYVSAMNANYMLNACLTGIAMRKQGITDENYLDPTTVDHGQN</sequence>
<organism evidence="5 6">
    <name type="scientific">Pseudohongiella acticola</name>
    <dbReference type="NCBI Taxonomy" id="1524254"/>
    <lineage>
        <taxon>Bacteria</taxon>
        <taxon>Pseudomonadati</taxon>
        <taxon>Pseudomonadota</taxon>
        <taxon>Gammaproteobacteria</taxon>
        <taxon>Pseudomonadales</taxon>
        <taxon>Pseudohongiellaceae</taxon>
        <taxon>Pseudohongiella</taxon>
    </lineage>
</organism>
<evidence type="ECO:0008006" key="7">
    <source>
        <dbReference type="Google" id="ProtNLM"/>
    </source>
</evidence>
<accession>A0A1E8CIZ2</accession>
<keyword evidence="6" id="KW-1185">Reference proteome</keyword>